<organism evidence="1 2">
    <name type="scientific">Chitinimonas arctica</name>
    <dbReference type="NCBI Taxonomy" id="2594795"/>
    <lineage>
        <taxon>Bacteria</taxon>
        <taxon>Pseudomonadati</taxon>
        <taxon>Pseudomonadota</taxon>
        <taxon>Betaproteobacteria</taxon>
        <taxon>Neisseriales</taxon>
        <taxon>Chitinibacteraceae</taxon>
        <taxon>Chitinimonas</taxon>
    </lineage>
</organism>
<accession>A0A516SAT9</accession>
<sequence length="111" mass="12282">MDTRDPLTQQYFNGKIKLLTTEQYELNGIALDATTVGKLVGALDDSLILVEESNDDLVFIASHPFLQIDQQRRLTQVEDGIILISNDLFALHPIHRGKGLGNRSESCATVS</sequence>
<dbReference type="Proteomes" id="UP000317550">
    <property type="component" value="Chromosome"/>
</dbReference>
<dbReference type="EMBL" id="CP041730">
    <property type="protein sequence ID" value="QDQ25260.1"/>
    <property type="molecule type" value="Genomic_DNA"/>
</dbReference>
<proteinExistence type="predicted"/>
<gene>
    <name evidence="1" type="ORF">FNU76_02220</name>
</gene>
<protein>
    <submittedName>
        <fullName evidence="1">Uncharacterized protein</fullName>
    </submittedName>
</protein>
<reference evidence="2" key="1">
    <citation type="submission" date="2019-07" db="EMBL/GenBank/DDBJ databases">
        <title>Chitinimonas sp. nov., isolated from Ny-Alesund, arctica soil.</title>
        <authorList>
            <person name="Xu Q."/>
            <person name="Peng F."/>
        </authorList>
    </citation>
    <scope>NUCLEOTIDE SEQUENCE [LARGE SCALE GENOMIC DNA]</scope>
    <source>
        <strain evidence="2">R3-44</strain>
    </source>
</reference>
<dbReference type="AlphaFoldDB" id="A0A516SAT9"/>
<dbReference type="KEGG" id="cari:FNU76_02220"/>
<dbReference type="RefSeq" id="WP_143856185.1">
    <property type="nucleotide sequence ID" value="NZ_CP041730.1"/>
</dbReference>
<dbReference type="OrthoDB" id="8613175at2"/>
<name>A0A516SAT9_9NEIS</name>
<evidence type="ECO:0000313" key="1">
    <source>
        <dbReference type="EMBL" id="QDQ25260.1"/>
    </source>
</evidence>
<keyword evidence="2" id="KW-1185">Reference proteome</keyword>
<evidence type="ECO:0000313" key="2">
    <source>
        <dbReference type="Proteomes" id="UP000317550"/>
    </source>
</evidence>